<dbReference type="Gene3D" id="3.40.630.30">
    <property type="match status" value="1"/>
</dbReference>
<comment type="caution">
    <text evidence="4">The sequence shown here is derived from an EMBL/GenBank/DDBJ whole genome shotgun (WGS) entry which is preliminary data.</text>
</comment>
<keyword evidence="1 4" id="KW-0808">Transferase</keyword>
<evidence type="ECO:0000256" key="2">
    <source>
        <dbReference type="ARBA" id="ARBA00023315"/>
    </source>
</evidence>
<dbReference type="InterPro" id="IPR050680">
    <property type="entry name" value="YpeA/RimI_acetyltransf"/>
</dbReference>
<name>A0A0G0JUG0_9BACT</name>
<evidence type="ECO:0000259" key="3">
    <source>
        <dbReference type="PROSITE" id="PS51186"/>
    </source>
</evidence>
<dbReference type="Proteomes" id="UP000034022">
    <property type="component" value="Unassembled WGS sequence"/>
</dbReference>
<evidence type="ECO:0000313" key="4">
    <source>
        <dbReference type="EMBL" id="KKQ71148.1"/>
    </source>
</evidence>
<dbReference type="SUPFAM" id="SSF55729">
    <property type="entry name" value="Acyl-CoA N-acyltransferases (Nat)"/>
    <property type="match status" value="1"/>
</dbReference>
<dbReference type="GO" id="GO:0016747">
    <property type="term" value="F:acyltransferase activity, transferring groups other than amino-acyl groups"/>
    <property type="evidence" value="ECO:0007669"/>
    <property type="project" value="InterPro"/>
</dbReference>
<dbReference type="InterPro" id="IPR016181">
    <property type="entry name" value="Acyl_CoA_acyltransferase"/>
</dbReference>
<proteinExistence type="predicted"/>
<dbReference type="Pfam" id="PF00583">
    <property type="entry name" value="Acetyltransf_1"/>
    <property type="match status" value="1"/>
</dbReference>
<dbReference type="PROSITE" id="PS51186">
    <property type="entry name" value="GNAT"/>
    <property type="match status" value="1"/>
</dbReference>
<dbReference type="InterPro" id="IPR000182">
    <property type="entry name" value="GNAT_dom"/>
</dbReference>
<feature type="domain" description="N-acetyltransferase" evidence="3">
    <location>
        <begin position="3"/>
        <end position="168"/>
    </location>
</feature>
<dbReference type="EMBL" id="LBUU01000001">
    <property type="protein sequence ID" value="KKQ71148.1"/>
    <property type="molecule type" value="Genomic_DNA"/>
</dbReference>
<evidence type="ECO:0000313" key="5">
    <source>
        <dbReference type="Proteomes" id="UP000034022"/>
    </source>
</evidence>
<dbReference type="PANTHER" id="PTHR43420">
    <property type="entry name" value="ACETYLTRANSFERASE"/>
    <property type="match status" value="1"/>
</dbReference>
<gene>
    <name evidence="4" type="ORF">US91_C0001G0075</name>
</gene>
<reference evidence="4" key="1">
    <citation type="journal article" date="2015" name="Nature">
        <title>rRNA introns, odd ribosomes, and small enigmatic genomes across a large radiation of phyla.</title>
        <authorList>
            <person name="Brown C.T."/>
            <person name="Hug L.A."/>
            <person name="Thomas B.C."/>
            <person name="Sharon I."/>
            <person name="Castelle C.J."/>
            <person name="Singh A."/>
            <person name="Wilkins M.J."/>
            <person name="Williams K.H."/>
            <person name="Banfield J.F."/>
        </authorList>
    </citation>
    <scope>NUCLEOTIDE SEQUENCE [LARGE SCALE GENOMIC DNA]</scope>
</reference>
<dbReference type="CDD" id="cd04301">
    <property type="entry name" value="NAT_SF"/>
    <property type="match status" value="1"/>
</dbReference>
<sequence>MNYKIKKLKKSDWKLYKEIRLEALKNEPSAFGSSYDTEFKRSDEDWQKKFKDIESSKSSKFYYAAQIDEKLVAIGGAFQEENNEWNIIAIYTKPNNRGKGIGNKLLSSIREELKIRKTLKAFLRVNVDQLAAISLYKKLGFTILDTHKDQLLGDGKYYDEYEMVCEIK</sequence>
<organism evidence="4 5">
    <name type="scientific">Candidatus Falkowbacteria bacterium GW2011_GWE1_38_31</name>
    <dbReference type="NCBI Taxonomy" id="1618638"/>
    <lineage>
        <taxon>Bacteria</taxon>
        <taxon>Candidatus Falkowiibacteriota</taxon>
    </lineage>
</organism>
<protein>
    <submittedName>
        <fullName evidence="4">Acyl-CoA N-acyltransferase</fullName>
    </submittedName>
</protein>
<evidence type="ECO:0000256" key="1">
    <source>
        <dbReference type="ARBA" id="ARBA00022679"/>
    </source>
</evidence>
<keyword evidence="2 4" id="KW-0012">Acyltransferase</keyword>
<accession>A0A0G0JUG0</accession>
<dbReference type="AlphaFoldDB" id="A0A0G0JUG0"/>